<dbReference type="Gene3D" id="2.60.120.10">
    <property type="entry name" value="Jelly Rolls"/>
    <property type="match status" value="1"/>
</dbReference>
<dbReference type="InterPro" id="IPR000595">
    <property type="entry name" value="cNMP-bd_dom"/>
</dbReference>
<evidence type="ECO:0000259" key="5">
    <source>
        <dbReference type="PROSITE" id="PS51063"/>
    </source>
</evidence>
<dbReference type="PANTHER" id="PTHR24567:SF26">
    <property type="entry name" value="REGULATORY PROTEIN YEIL"/>
    <property type="match status" value="1"/>
</dbReference>
<feature type="domain" description="HTH crp-type" evidence="5">
    <location>
        <begin position="138"/>
        <end position="201"/>
    </location>
</feature>
<proteinExistence type="predicted"/>
<evidence type="ECO:0000313" key="6">
    <source>
        <dbReference type="EMBL" id="TWH76974.1"/>
    </source>
</evidence>
<dbReference type="InterPro" id="IPR012318">
    <property type="entry name" value="HTH_CRP"/>
</dbReference>
<evidence type="ECO:0000256" key="1">
    <source>
        <dbReference type="ARBA" id="ARBA00023015"/>
    </source>
</evidence>
<reference evidence="6 7" key="1">
    <citation type="submission" date="2019-07" db="EMBL/GenBank/DDBJ databases">
        <title>Genomic Encyclopedia of Type Strains, Phase I: the one thousand microbial genomes (KMG-I) project.</title>
        <authorList>
            <person name="Kyrpides N."/>
        </authorList>
    </citation>
    <scope>NUCLEOTIDE SEQUENCE [LARGE SCALE GENOMIC DNA]</scope>
    <source>
        <strain evidence="6 7">DSM 13558</strain>
    </source>
</reference>
<dbReference type="PROSITE" id="PS51063">
    <property type="entry name" value="HTH_CRP_2"/>
    <property type="match status" value="1"/>
</dbReference>
<dbReference type="EMBL" id="VLKH01000014">
    <property type="protein sequence ID" value="TWH76974.1"/>
    <property type="molecule type" value="Genomic_DNA"/>
</dbReference>
<dbReference type="SMART" id="SM00419">
    <property type="entry name" value="HTH_CRP"/>
    <property type="match status" value="1"/>
</dbReference>
<dbReference type="SUPFAM" id="SSF46785">
    <property type="entry name" value="Winged helix' DNA-binding domain"/>
    <property type="match status" value="1"/>
</dbReference>
<evidence type="ECO:0000256" key="3">
    <source>
        <dbReference type="ARBA" id="ARBA00023163"/>
    </source>
</evidence>
<dbReference type="GO" id="GO:0003700">
    <property type="term" value="F:DNA-binding transcription factor activity"/>
    <property type="evidence" value="ECO:0007669"/>
    <property type="project" value="TreeGrafter"/>
</dbReference>
<dbReference type="AlphaFoldDB" id="A0A562J285"/>
<dbReference type="InterPro" id="IPR014710">
    <property type="entry name" value="RmlC-like_jellyroll"/>
</dbReference>
<keyword evidence="2" id="KW-0238">DNA-binding</keyword>
<dbReference type="InterPro" id="IPR036388">
    <property type="entry name" value="WH-like_DNA-bd_sf"/>
</dbReference>
<dbReference type="SMART" id="SM00100">
    <property type="entry name" value="cNMP"/>
    <property type="match status" value="1"/>
</dbReference>
<keyword evidence="1" id="KW-0805">Transcription regulation</keyword>
<keyword evidence="3" id="KW-0804">Transcription</keyword>
<dbReference type="OrthoDB" id="1735718at2"/>
<accession>A0A562J285</accession>
<comment type="caution">
    <text evidence="6">The sequence shown here is derived from an EMBL/GenBank/DDBJ whole genome shotgun (WGS) entry which is preliminary data.</text>
</comment>
<evidence type="ECO:0000259" key="4">
    <source>
        <dbReference type="PROSITE" id="PS50042"/>
    </source>
</evidence>
<dbReference type="GO" id="GO:0003677">
    <property type="term" value="F:DNA binding"/>
    <property type="evidence" value="ECO:0007669"/>
    <property type="project" value="UniProtKB-KW"/>
</dbReference>
<feature type="domain" description="Cyclic nucleotide-binding" evidence="4">
    <location>
        <begin position="25"/>
        <end position="103"/>
    </location>
</feature>
<keyword evidence="7" id="KW-1185">Reference proteome</keyword>
<dbReference type="InterPro" id="IPR036390">
    <property type="entry name" value="WH_DNA-bd_sf"/>
</dbReference>
<dbReference type="Proteomes" id="UP000315343">
    <property type="component" value="Unassembled WGS sequence"/>
</dbReference>
<dbReference type="RefSeq" id="WP_145086578.1">
    <property type="nucleotide sequence ID" value="NZ_DAMBUX010000017.1"/>
</dbReference>
<dbReference type="Pfam" id="PF00027">
    <property type="entry name" value="cNMP_binding"/>
    <property type="match status" value="1"/>
</dbReference>
<protein>
    <submittedName>
        <fullName evidence="6">CRP-like cAMP-binding protein</fullName>
    </submittedName>
</protein>
<dbReference type="Gene3D" id="1.10.10.10">
    <property type="entry name" value="Winged helix-like DNA-binding domain superfamily/Winged helix DNA-binding domain"/>
    <property type="match status" value="1"/>
</dbReference>
<name>A0A562J285_9FIRM</name>
<dbReference type="CDD" id="cd00038">
    <property type="entry name" value="CAP_ED"/>
    <property type="match status" value="1"/>
</dbReference>
<sequence>MIQENKDIELNVAEIFRLFGHAQQYSPGEIIFQKGDSTDKIYFVAKGRVRTYCLNERGDEITLFYIDENQLIGSEPLSNIQKRKISVDSVTNVQLYSMNANVFLEKCIKNKVSILNLMEFFINKIITLSNYICCNRFMKNNEKLAYFLYTNCAGDVVQYTHEQIALLTGMNRVSVTKLLNTFSDEKLISQHYKEIRILNMKGLASIFNSIGYFID</sequence>
<dbReference type="PROSITE" id="PS50042">
    <property type="entry name" value="CNMP_BINDING_3"/>
    <property type="match status" value="1"/>
</dbReference>
<dbReference type="InterPro" id="IPR018490">
    <property type="entry name" value="cNMP-bd_dom_sf"/>
</dbReference>
<dbReference type="SUPFAM" id="SSF51206">
    <property type="entry name" value="cAMP-binding domain-like"/>
    <property type="match status" value="1"/>
</dbReference>
<evidence type="ECO:0000313" key="7">
    <source>
        <dbReference type="Proteomes" id="UP000315343"/>
    </source>
</evidence>
<dbReference type="Pfam" id="PF13545">
    <property type="entry name" value="HTH_Crp_2"/>
    <property type="match status" value="1"/>
</dbReference>
<dbReference type="GO" id="GO:0005829">
    <property type="term" value="C:cytosol"/>
    <property type="evidence" value="ECO:0007669"/>
    <property type="project" value="TreeGrafter"/>
</dbReference>
<dbReference type="PANTHER" id="PTHR24567">
    <property type="entry name" value="CRP FAMILY TRANSCRIPTIONAL REGULATORY PROTEIN"/>
    <property type="match status" value="1"/>
</dbReference>
<dbReference type="InterPro" id="IPR050397">
    <property type="entry name" value="Env_Response_Regulators"/>
</dbReference>
<gene>
    <name evidence="6" type="ORF">LY60_03450</name>
</gene>
<organism evidence="6 7">
    <name type="scientific">Sedimentibacter saalensis</name>
    <dbReference type="NCBI Taxonomy" id="130788"/>
    <lineage>
        <taxon>Bacteria</taxon>
        <taxon>Bacillati</taxon>
        <taxon>Bacillota</taxon>
        <taxon>Tissierellia</taxon>
        <taxon>Sedimentibacter</taxon>
    </lineage>
</organism>
<evidence type="ECO:0000256" key="2">
    <source>
        <dbReference type="ARBA" id="ARBA00023125"/>
    </source>
</evidence>